<protein>
    <recommendedName>
        <fullName evidence="2">DNA-directed RNA polymerase</fullName>
        <ecNumber evidence="2">2.7.7.6</ecNumber>
    </recommendedName>
</protein>
<evidence type="ECO:0000313" key="9">
    <source>
        <dbReference type="Proteomes" id="UP000887564"/>
    </source>
</evidence>
<dbReference type="PROSITE" id="PS00489">
    <property type="entry name" value="RNA_POL_PHAGE_2"/>
    <property type="match status" value="1"/>
</dbReference>
<evidence type="ECO:0000256" key="7">
    <source>
        <dbReference type="ARBA" id="ARBA00048552"/>
    </source>
</evidence>
<dbReference type="InterPro" id="IPR002092">
    <property type="entry name" value="DNA-dir_Rpol_phage-type"/>
</dbReference>
<keyword evidence="9" id="KW-1185">Reference proteome</keyword>
<name>A0A914R4Z4_PAREQ</name>
<evidence type="ECO:0000256" key="6">
    <source>
        <dbReference type="ARBA" id="ARBA00023163"/>
    </source>
</evidence>
<dbReference type="GO" id="GO:0001018">
    <property type="term" value="F:mitochondrial promoter sequence-specific DNA binding"/>
    <property type="evidence" value="ECO:0007669"/>
    <property type="project" value="TreeGrafter"/>
</dbReference>
<dbReference type="PANTHER" id="PTHR10102">
    <property type="entry name" value="DNA-DIRECTED RNA POLYMERASE, MITOCHONDRIAL"/>
    <property type="match status" value="1"/>
</dbReference>
<evidence type="ECO:0000256" key="1">
    <source>
        <dbReference type="ARBA" id="ARBA00009493"/>
    </source>
</evidence>
<dbReference type="InterPro" id="IPR043502">
    <property type="entry name" value="DNA/RNA_pol_sf"/>
</dbReference>
<comment type="catalytic activity">
    <reaction evidence="7">
        <text>RNA(n) + a ribonucleoside 5'-triphosphate = RNA(n+1) + diphosphate</text>
        <dbReference type="Rhea" id="RHEA:21248"/>
        <dbReference type="Rhea" id="RHEA-COMP:14527"/>
        <dbReference type="Rhea" id="RHEA-COMP:17342"/>
        <dbReference type="ChEBI" id="CHEBI:33019"/>
        <dbReference type="ChEBI" id="CHEBI:61557"/>
        <dbReference type="ChEBI" id="CHEBI:140395"/>
        <dbReference type="EC" id="2.7.7.6"/>
    </reaction>
</comment>
<dbReference type="GO" id="GO:0034245">
    <property type="term" value="C:mitochondrial DNA-directed RNA polymerase complex"/>
    <property type="evidence" value="ECO:0007669"/>
    <property type="project" value="TreeGrafter"/>
</dbReference>
<dbReference type="GO" id="GO:0003899">
    <property type="term" value="F:DNA-directed RNA polymerase activity"/>
    <property type="evidence" value="ECO:0007669"/>
    <property type="project" value="UniProtKB-EC"/>
</dbReference>
<dbReference type="PANTHER" id="PTHR10102:SF0">
    <property type="entry name" value="DNA-DIRECTED RNA POLYMERASE, MITOCHONDRIAL"/>
    <property type="match status" value="1"/>
</dbReference>
<evidence type="ECO:0000256" key="4">
    <source>
        <dbReference type="ARBA" id="ARBA00022679"/>
    </source>
</evidence>
<accession>A0A914R4Z4</accession>
<dbReference type="Gene3D" id="1.10.150.20">
    <property type="entry name" value="5' to 3' exonuclease, C-terminal subdomain"/>
    <property type="match status" value="1"/>
</dbReference>
<dbReference type="Proteomes" id="UP000887564">
    <property type="component" value="Unplaced"/>
</dbReference>
<dbReference type="InterPro" id="IPR046950">
    <property type="entry name" value="DNA-dir_Rpol_C_phage-type"/>
</dbReference>
<dbReference type="AlphaFoldDB" id="A0A914R4Z4"/>
<comment type="similarity">
    <text evidence="1">Belongs to the phage and mitochondrial RNA polymerase family.</text>
</comment>
<evidence type="ECO:0000259" key="8">
    <source>
        <dbReference type="Pfam" id="PF00940"/>
    </source>
</evidence>
<keyword evidence="5" id="KW-0548">Nucleotidyltransferase</keyword>
<keyword evidence="3" id="KW-0240">DNA-directed RNA polymerase</keyword>
<reference evidence="10" key="1">
    <citation type="submission" date="2022-11" db="UniProtKB">
        <authorList>
            <consortium name="WormBaseParasite"/>
        </authorList>
    </citation>
    <scope>IDENTIFICATION</scope>
</reference>
<dbReference type="EC" id="2.7.7.6" evidence="2"/>
<evidence type="ECO:0000256" key="5">
    <source>
        <dbReference type="ARBA" id="ARBA00022695"/>
    </source>
</evidence>
<organism evidence="9 10">
    <name type="scientific">Parascaris equorum</name>
    <name type="common">Equine roundworm</name>
    <dbReference type="NCBI Taxonomy" id="6256"/>
    <lineage>
        <taxon>Eukaryota</taxon>
        <taxon>Metazoa</taxon>
        <taxon>Ecdysozoa</taxon>
        <taxon>Nematoda</taxon>
        <taxon>Chromadorea</taxon>
        <taxon>Rhabditida</taxon>
        <taxon>Spirurina</taxon>
        <taxon>Ascaridomorpha</taxon>
        <taxon>Ascaridoidea</taxon>
        <taxon>Ascarididae</taxon>
        <taxon>Parascaris</taxon>
    </lineage>
</organism>
<evidence type="ECO:0000256" key="2">
    <source>
        <dbReference type="ARBA" id="ARBA00012418"/>
    </source>
</evidence>
<keyword evidence="6" id="KW-0804">Transcription</keyword>
<feature type="domain" description="DNA-directed RNA polymerase C-terminal" evidence="8">
    <location>
        <begin position="40"/>
        <end position="112"/>
    </location>
</feature>
<dbReference type="GO" id="GO:0006390">
    <property type="term" value="P:mitochondrial transcription"/>
    <property type="evidence" value="ECO:0007669"/>
    <property type="project" value="TreeGrafter"/>
</dbReference>
<proteinExistence type="inferred from homology"/>
<keyword evidence="4" id="KW-0808">Transferase</keyword>
<dbReference type="SUPFAM" id="SSF56672">
    <property type="entry name" value="DNA/RNA polymerases"/>
    <property type="match status" value="1"/>
</dbReference>
<dbReference type="Pfam" id="PF00940">
    <property type="entry name" value="RNA_pol"/>
    <property type="match status" value="1"/>
</dbReference>
<sequence length="120" mass="13695">MQIFRPPIVALRIVCCNFDCFCFVIPSSDFPPEYTTLCSSRVEEKRLEDEKSDDPDVKELAVALRAALPYPVPRKVIKQTVMTTVYGVTMYGATQQIKRQLKALEIESDEVIRCAFIPYV</sequence>
<evidence type="ECO:0000313" key="10">
    <source>
        <dbReference type="WBParaSite" id="PEQ_0000152101-mRNA-1"/>
    </source>
</evidence>
<evidence type="ECO:0000256" key="3">
    <source>
        <dbReference type="ARBA" id="ARBA00022478"/>
    </source>
</evidence>
<dbReference type="WBParaSite" id="PEQ_0000152101-mRNA-1">
    <property type="protein sequence ID" value="PEQ_0000152101-mRNA-1"/>
    <property type="gene ID" value="PEQ_0000152101"/>
</dbReference>